<reference evidence="2" key="2">
    <citation type="submission" date="2021-03" db="UniProtKB">
        <authorList>
            <consortium name="EnsemblPlants"/>
        </authorList>
    </citation>
    <scope>IDENTIFICATION</scope>
</reference>
<dbReference type="Gramene" id="AUR62020792-RA">
    <property type="protein sequence ID" value="AUR62020792-RA:cds"/>
    <property type="gene ID" value="AUR62020792"/>
</dbReference>
<feature type="domain" description="Retroviral polymerase SH3-like" evidence="1">
    <location>
        <begin position="35"/>
        <end position="85"/>
    </location>
</feature>
<dbReference type="InterPro" id="IPR057670">
    <property type="entry name" value="SH3_retrovirus"/>
</dbReference>
<dbReference type="EnsemblPlants" id="AUR62020792-RA">
    <property type="protein sequence ID" value="AUR62020792-RA:cds"/>
    <property type="gene ID" value="AUR62020792"/>
</dbReference>
<sequence length="217" mass="24333">MARGDNSKSVAEAASNPNSAYYLSNSDVTTPKLVNRIKLDPRAVPYVFLGYHIAQKGYKVLNLTTNKIVNSRDIQFHVKHFPFHFSQNPSSAYSTKVFLPELTDMSAVPEFSIPNMFTIDGYVPLFGKSPISWKSKKQATLSKSSSEAEYRAMAQAASETTCIVSLLEELEYVISDLFCFIVTINHQYILQGTPFFMKGQNILTLIVVLKGIQSWKD</sequence>
<protein>
    <recommendedName>
        <fullName evidence="1">Retroviral polymerase SH3-like domain-containing protein</fullName>
    </recommendedName>
</protein>
<dbReference type="CDD" id="cd09272">
    <property type="entry name" value="RNase_HI_RT_Ty1"/>
    <property type="match status" value="1"/>
</dbReference>
<accession>A0A803LZ91</accession>
<name>A0A803LZ91_CHEQI</name>
<keyword evidence="3" id="KW-1185">Reference proteome</keyword>
<evidence type="ECO:0000313" key="2">
    <source>
        <dbReference type="EnsemblPlants" id="AUR62020792-RA:cds"/>
    </source>
</evidence>
<dbReference type="PANTHER" id="PTHR11439:SF498">
    <property type="entry name" value="DNAK FAMILY PROTEIN"/>
    <property type="match status" value="1"/>
</dbReference>
<dbReference type="PANTHER" id="PTHR11439">
    <property type="entry name" value="GAG-POL-RELATED RETROTRANSPOSON"/>
    <property type="match status" value="1"/>
</dbReference>
<dbReference type="Pfam" id="PF25597">
    <property type="entry name" value="SH3_retrovirus"/>
    <property type="match status" value="1"/>
</dbReference>
<proteinExistence type="predicted"/>
<organism evidence="2 3">
    <name type="scientific">Chenopodium quinoa</name>
    <name type="common">Quinoa</name>
    <dbReference type="NCBI Taxonomy" id="63459"/>
    <lineage>
        <taxon>Eukaryota</taxon>
        <taxon>Viridiplantae</taxon>
        <taxon>Streptophyta</taxon>
        <taxon>Embryophyta</taxon>
        <taxon>Tracheophyta</taxon>
        <taxon>Spermatophyta</taxon>
        <taxon>Magnoliopsida</taxon>
        <taxon>eudicotyledons</taxon>
        <taxon>Gunneridae</taxon>
        <taxon>Pentapetalae</taxon>
        <taxon>Caryophyllales</taxon>
        <taxon>Chenopodiaceae</taxon>
        <taxon>Chenopodioideae</taxon>
        <taxon>Atripliceae</taxon>
        <taxon>Chenopodium</taxon>
    </lineage>
</organism>
<dbReference type="Proteomes" id="UP000596660">
    <property type="component" value="Unplaced"/>
</dbReference>
<dbReference type="AlphaFoldDB" id="A0A803LZ91"/>
<reference evidence="2" key="1">
    <citation type="journal article" date="2017" name="Nature">
        <title>The genome of Chenopodium quinoa.</title>
        <authorList>
            <person name="Jarvis D.E."/>
            <person name="Ho Y.S."/>
            <person name="Lightfoot D.J."/>
            <person name="Schmoeckel S.M."/>
            <person name="Li B."/>
            <person name="Borm T.J.A."/>
            <person name="Ohyanagi H."/>
            <person name="Mineta K."/>
            <person name="Michell C.T."/>
            <person name="Saber N."/>
            <person name="Kharbatia N.M."/>
            <person name="Rupper R.R."/>
            <person name="Sharp A.R."/>
            <person name="Dally N."/>
            <person name="Boughton B.A."/>
            <person name="Woo Y.H."/>
            <person name="Gao G."/>
            <person name="Schijlen E.G.W.M."/>
            <person name="Guo X."/>
            <person name="Momin A.A."/>
            <person name="Negrao S."/>
            <person name="Al-Babili S."/>
            <person name="Gehring C."/>
            <person name="Roessner U."/>
            <person name="Jung C."/>
            <person name="Murphy K."/>
            <person name="Arold S.T."/>
            <person name="Gojobori T."/>
            <person name="van der Linden C.G."/>
            <person name="van Loo E.N."/>
            <person name="Jellen E.N."/>
            <person name="Maughan P.J."/>
            <person name="Tester M."/>
        </authorList>
    </citation>
    <scope>NUCLEOTIDE SEQUENCE [LARGE SCALE GENOMIC DNA]</scope>
    <source>
        <strain evidence="2">cv. PI 614886</strain>
    </source>
</reference>
<evidence type="ECO:0000313" key="3">
    <source>
        <dbReference type="Proteomes" id="UP000596660"/>
    </source>
</evidence>
<evidence type="ECO:0000259" key="1">
    <source>
        <dbReference type="Pfam" id="PF25597"/>
    </source>
</evidence>